<evidence type="ECO:0000313" key="2">
    <source>
        <dbReference type="Proteomes" id="UP000185024"/>
    </source>
</evidence>
<keyword evidence="1" id="KW-0489">Methyltransferase</keyword>
<dbReference type="SUPFAM" id="SSF53335">
    <property type="entry name" value="S-adenosyl-L-methionine-dependent methyltransferases"/>
    <property type="match status" value="1"/>
</dbReference>
<protein>
    <submittedName>
        <fullName evidence="1">Methyltransferase domain-containing protein</fullName>
    </submittedName>
</protein>
<proteinExistence type="predicted"/>
<dbReference type="EMBL" id="FSQX01000001">
    <property type="protein sequence ID" value="SIN66034.1"/>
    <property type="molecule type" value="Genomic_DNA"/>
</dbReference>
<evidence type="ECO:0000313" key="1">
    <source>
        <dbReference type="EMBL" id="SIN66034.1"/>
    </source>
</evidence>
<dbReference type="AlphaFoldDB" id="A0A1N6CR42"/>
<organism evidence="1 2">
    <name type="scientific">Vreelandella aquamarina</name>
    <dbReference type="NCBI Taxonomy" id="77097"/>
    <lineage>
        <taxon>Bacteria</taxon>
        <taxon>Pseudomonadati</taxon>
        <taxon>Pseudomonadota</taxon>
        <taxon>Gammaproteobacteria</taxon>
        <taxon>Oceanospirillales</taxon>
        <taxon>Halomonadaceae</taxon>
        <taxon>Vreelandella</taxon>
    </lineage>
</organism>
<dbReference type="RefSeq" id="WP_083602201.1">
    <property type="nucleotide sequence ID" value="NZ_BJOI01000007.1"/>
</dbReference>
<dbReference type="GeneID" id="97275881"/>
<dbReference type="InterPro" id="IPR029063">
    <property type="entry name" value="SAM-dependent_MTases_sf"/>
</dbReference>
<dbReference type="GO" id="GO:0032259">
    <property type="term" value="P:methylation"/>
    <property type="evidence" value="ECO:0007669"/>
    <property type="project" value="UniProtKB-KW"/>
</dbReference>
<dbReference type="GO" id="GO:0008168">
    <property type="term" value="F:methyltransferase activity"/>
    <property type="evidence" value="ECO:0007669"/>
    <property type="project" value="UniProtKB-KW"/>
</dbReference>
<dbReference type="Gene3D" id="3.40.50.150">
    <property type="entry name" value="Vaccinia Virus protein VP39"/>
    <property type="match status" value="1"/>
</dbReference>
<dbReference type="Pfam" id="PF13578">
    <property type="entry name" value="Methyltransf_24"/>
    <property type="match status" value="1"/>
</dbReference>
<name>A0A1N6CR42_9GAMM</name>
<accession>A0A1N6CR42</accession>
<keyword evidence="1" id="KW-0808">Transferase</keyword>
<dbReference type="Proteomes" id="UP000185024">
    <property type="component" value="Unassembled WGS sequence"/>
</dbReference>
<sequence length="245" mass="27734">MDIKVLENKVDLLFSSQKQLRSLIAKDLVSIQNRLYTQSESLSWLQRRLSIKGQLPPLRGWATSPDVLLRLHTHVMASLPKVVVEFGSGSSTLVTADALRQNGFGQLISIEHSSHYGKQTLDTLIAENLQPWVDLRVGELEAWNKHHLCPSDAEKPPFWYPERLLKGIEGIDLLLVDGPPGATCEFARYPALPALFERLNPGAQVWMDDTVRQEEKDICQRWADDYGFNLEYYPLEKGLGILSRA</sequence>
<gene>
    <name evidence="1" type="ORF">SAMN05878438_1893</name>
</gene>
<reference evidence="1 2" key="1">
    <citation type="submission" date="2016-11" db="EMBL/GenBank/DDBJ databases">
        <authorList>
            <person name="Jaros S."/>
            <person name="Januszkiewicz K."/>
            <person name="Wedrychowicz H."/>
        </authorList>
    </citation>
    <scope>NUCLEOTIDE SEQUENCE [LARGE SCALE GENOMIC DNA]</scope>
    <source>
        <strain evidence="1 2">ACAM 239</strain>
    </source>
</reference>